<evidence type="ECO:0000256" key="5">
    <source>
        <dbReference type="ARBA" id="ARBA00022777"/>
    </source>
</evidence>
<keyword evidence="5 10" id="KW-0418">Kinase</keyword>
<evidence type="ECO:0000259" key="9">
    <source>
        <dbReference type="PROSITE" id="PS50011"/>
    </source>
</evidence>
<evidence type="ECO:0000256" key="2">
    <source>
        <dbReference type="ARBA" id="ARBA00022527"/>
    </source>
</evidence>
<evidence type="ECO:0000256" key="8">
    <source>
        <dbReference type="SAM" id="MobiDB-lite"/>
    </source>
</evidence>
<keyword evidence="11" id="KW-1185">Reference proteome</keyword>
<dbReference type="EMBL" id="JBITYT010000012">
    <property type="protein sequence ID" value="MFI9122778.1"/>
    <property type="molecule type" value="Genomic_DNA"/>
</dbReference>
<protein>
    <recommendedName>
        <fullName evidence="1">non-specific serine/threonine protein kinase</fullName>
        <ecNumber evidence="1">2.7.11.1</ecNumber>
    </recommendedName>
</protein>
<dbReference type="Pfam" id="PF00069">
    <property type="entry name" value="Pkinase"/>
    <property type="match status" value="1"/>
</dbReference>
<dbReference type="SMART" id="SM00220">
    <property type="entry name" value="S_TKc"/>
    <property type="match status" value="1"/>
</dbReference>
<dbReference type="InterPro" id="IPR011009">
    <property type="entry name" value="Kinase-like_dom_sf"/>
</dbReference>
<dbReference type="GO" id="GO:0004674">
    <property type="term" value="F:protein serine/threonine kinase activity"/>
    <property type="evidence" value="ECO:0007669"/>
    <property type="project" value="UniProtKB-EC"/>
</dbReference>
<feature type="region of interest" description="Disordered" evidence="8">
    <location>
        <begin position="285"/>
        <end position="326"/>
    </location>
</feature>
<keyword evidence="4 7" id="KW-0547">Nucleotide-binding</keyword>
<evidence type="ECO:0000256" key="6">
    <source>
        <dbReference type="ARBA" id="ARBA00022840"/>
    </source>
</evidence>
<dbReference type="Proteomes" id="UP001614391">
    <property type="component" value="Unassembled WGS sequence"/>
</dbReference>
<accession>A0ABW8CYV3</accession>
<dbReference type="PROSITE" id="PS50011">
    <property type="entry name" value="PROTEIN_KINASE_DOM"/>
    <property type="match status" value="1"/>
</dbReference>
<dbReference type="Gene3D" id="3.30.200.20">
    <property type="entry name" value="Phosphorylase Kinase, domain 1"/>
    <property type="match status" value="1"/>
</dbReference>
<evidence type="ECO:0000256" key="1">
    <source>
        <dbReference type="ARBA" id="ARBA00012513"/>
    </source>
</evidence>
<gene>
    <name evidence="10" type="ORF">ACIGW0_25885</name>
</gene>
<dbReference type="SUPFAM" id="SSF56112">
    <property type="entry name" value="Protein kinase-like (PK-like)"/>
    <property type="match status" value="1"/>
</dbReference>
<evidence type="ECO:0000256" key="3">
    <source>
        <dbReference type="ARBA" id="ARBA00022679"/>
    </source>
</evidence>
<name>A0ABW8CYV3_STRBI</name>
<keyword evidence="6 7" id="KW-0067">ATP-binding</keyword>
<dbReference type="PROSITE" id="PS00108">
    <property type="entry name" value="PROTEIN_KINASE_ST"/>
    <property type="match status" value="1"/>
</dbReference>
<proteinExistence type="predicted"/>
<dbReference type="InterPro" id="IPR000719">
    <property type="entry name" value="Prot_kinase_dom"/>
</dbReference>
<dbReference type="CDD" id="cd14014">
    <property type="entry name" value="STKc_PknB_like"/>
    <property type="match status" value="1"/>
</dbReference>
<dbReference type="InterPro" id="IPR008271">
    <property type="entry name" value="Ser/Thr_kinase_AS"/>
</dbReference>
<evidence type="ECO:0000313" key="11">
    <source>
        <dbReference type="Proteomes" id="UP001614391"/>
    </source>
</evidence>
<dbReference type="PROSITE" id="PS00107">
    <property type="entry name" value="PROTEIN_KINASE_ATP"/>
    <property type="match status" value="1"/>
</dbReference>
<dbReference type="Gene3D" id="1.10.510.10">
    <property type="entry name" value="Transferase(Phosphotransferase) domain 1"/>
    <property type="match status" value="1"/>
</dbReference>
<reference evidence="10 11" key="1">
    <citation type="submission" date="2024-10" db="EMBL/GenBank/DDBJ databases">
        <title>The Natural Products Discovery Center: Release of the First 8490 Sequenced Strains for Exploring Actinobacteria Biosynthetic Diversity.</title>
        <authorList>
            <person name="Kalkreuter E."/>
            <person name="Kautsar S.A."/>
            <person name="Yang D."/>
            <person name="Bader C.D."/>
            <person name="Teijaro C.N."/>
            <person name="Fluegel L."/>
            <person name="Davis C.M."/>
            <person name="Simpson J.R."/>
            <person name="Lauterbach L."/>
            <person name="Steele A.D."/>
            <person name="Gui C."/>
            <person name="Meng S."/>
            <person name="Li G."/>
            <person name="Viehrig K."/>
            <person name="Ye F."/>
            <person name="Su P."/>
            <person name="Kiefer A.F."/>
            <person name="Nichols A."/>
            <person name="Cepeda A.J."/>
            <person name="Yan W."/>
            <person name="Fan B."/>
            <person name="Jiang Y."/>
            <person name="Adhikari A."/>
            <person name="Zheng C.-J."/>
            <person name="Schuster L."/>
            <person name="Cowan T.M."/>
            <person name="Smanski M.J."/>
            <person name="Chevrette M.G."/>
            <person name="De Carvalho L.P.S."/>
            <person name="Shen B."/>
        </authorList>
    </citation>
    <scope>NUCLEOTIDE SEQUENCE [LARGE SCALE GENOMIC DNA]</scope>
    <source>
        <strain evidence="10 11">NPDC053346</strain>
    </source>
</reference>
<evidence type="ECO:0000256" key="4">
    <source>
        <dbReference type="ARBA" id="ARBA00022741"/>
    </source>
</evidence>
<dbReference type="RefSeq" id="WP_399619227.1">
    <property type="nucleotide sequence ID" value="NZ_JBITYT010000012.1"/>
</dbReference>
<organism evidence="10 11">
    <name type="scientific">Streptomyces bikiniensis</name>
    <dbReference type="NCBI Taxonomy" id="1896"/>
    <lineage>
        <taxon>Bacteria</taxon>
        <taxon>Bacillati</taxon>
        <taxon>Actinomycetota</taxon>
        <taxon>Actinomycetes</taxon>
        <taxon>Kitasatosporales</taxon>
        <taxon>Streptomycetaceae</taxon>
        <taxon>Streptomyces</taxon>
    </lineage>
</organism>
<dbReference type="PANTHER" id="PTHR43289:SF6">
    <property type="entry name" value="SERINE_THREONINE-PROTEIN KINASE NEKL-3"/>
    <property type="match status" value="1"/>
</dbReference>
<dbReference type="EC" id="2.7.11.1" evidence="1"/>
<dbReference type="PANTHER" id="PTHR43289">
    <property type="entry name" value="MITOGEN-ACTIVATED PROTEIN KINASE KINASE KINASE 20-RELATED"/>
    <property type="match status" value="1"/>
</dbReference>
<feature type="binding site" evidence="7">
    <location>
        <position position="45"/>
    </location>
    <ligand>
        <name>ATP</name>
        <dbReference type="ChEBI" id="CHEBI:30616"/>
    </ligand>
</feature>
<dbReference type="InterPro" id="IPR017441">
    <property type="entry name" value="Protein_kinase_ATP_BS"/>
</dbReference>
<keyword evidence="3 10" id="KW-0808">Transferase</keyword>
<keyword evidence="2" id="KW-0723">Serine/threonine-protein kinase</keyword>
<feature type="domain" description="Protein kinase" evidence="9">
    <location>
        <begin position="16"/>
        <end position="289"/>
    </location>
</feature>
<evidence type="ECO:0000313" key="10">
    <source>
        <dbReference type="EMBL" id="MFI9122778.1"/>
    </source>
</evidence>
<sequence>MGSQGIRAGQNVGGRFRLVAAIGKGGMAQVWRAHDLRTGRDAAVKFLRPDTEDLHQLDTRERLAELDMLRARFRREANLLAQLAHRGIPELYDRGSHDGMPYLAMRLVPGVTLHTFFAENGPLAPTVAAAVAAQAADALACAHTLPVVHRDLKPHNIMVSDEGVVVLLDFGIAKPIGAGVTQYTRHGSTLGSRGYQAPEQILEREPTTRTDIYSFGCVCYELFAGRAPFVLGEEKGLIEQHLHKDPLPPSAYAAGIPDALDDLLLRMLAKDPQQRPAIDEVIGVLNPLTPRPGSPEPRPRLRYDPTAPFRLPKNPPGDGSSATTPQPVPAVFGADDEWLDVRAVERLCDAAEQEIQEGDPDDAVRRLAHLAPRARQEWGARRPLVRRVWDLAADGLRIAGDCGGAAHLYESIADDLVRGEGPQERSDQAILRLRVAECRLAFGEIEAAIRVVEEAGYLAAGLPAPLAARVEEVRREVDLDLTERLAGPKIPEE</sequence>
<evidence type="ECO:0000256" key="7">
    <source>
        <dbReference type="PROSITE-ProRule" id="PRU10141"/>
    </source>
</evidence>
<comment type="caution">
    <text evidence="10">The sequence shown here is derived from an EMBL/GenBank/DDBJ whole genome shotgun (WGS) entry which is preliminary data.</text>
</comment>